<gene>
    <name evidence="2" type="ORF">C8D98_2293</name>
</gene>
<dbReference type="RefSeq" id="WP_132874271.1">
    <property type="nucleotide sequence ID" value="NZ_JBLJBI010000157.1"/>
</dbReference>
<dbReference type="InterPro" id="IPR036513">
    <property type="entry name" value="STAS_dom_sf"/>
</dbReference>
<proteinExistence type="predicted"/>
<dbReference type="AlphaFoldDB" id="A0A4R1K5X5"/>
<dbReference type="Gene3D" id="3.30.750.24">
    <property type="entry name" value="STAS domain"/>
    <property type="match status" value="1"/>
</dbReference>
<evidence type="ECO:0000313" key="2">
    <source>
        <dbReference type="EMBL" id="TCK59360.1"/>
    </source>
</evidence>
<accession>A0A4R1K5X5</accession>
<dbReference type="Pfam" id="PF13466">
    <property type="entry name" value="STAS_2"/>
    <property type="match status" value="1"/>
</dbReference>
<dbReference type="InterPro" id="IPR058548">
    <property type="entry name" value="MlaB-like_STAS"/>
</dbReference>
<sequence length="112" mass="12358">MNLHFSGEGAVPKLTVSGSLTVEYASELLENLKNINANGTDLHLEIGEVDSVDMTFFQLMCSAHRTFTGGDRKFIVTGRKNELLERGAKTGFRRHKGCSKDKFGTCAMVMEN</sequence>
<dbReference type="OrthoDB" id="5397031at2"/>
<feature type="domain" description="MlaB-like STAS" evidence="1">
    <location>
        <begin position="14"/>
        <end position="82"/>
    </location>
</feature>
<comment type="caution">
    <text evidence="2">The sequence shown here is derived from an EMBL/GenBank/DDBJ whole genome shotgun (WGS) entry which is preliminary data.</text>
</comment>
<reference evidence="2 3" key="1">
    <citation type="submission" date="2019-03" db="EMBL/GenBank/DDBJ databases">
        <title>Genomic Encyclopedia of Type Strains, Phase IV (KMG-IV): sequencing the most valuable type-strain genomes for metagenomic binning, comparative biology and taxonomic classification.</title>
        <authorList>
            <person name="Goeker M."/>
        </authorList>
    </citation>
    <scope>NUCLEOTIDE SEQUENCE [LARGE SCALE GENOMIC DNA]</scope>
    <source>
        <strain evidence="2 3">DSM 24984</strain>
    </source>
</reference>
<dbReference type="EMBL" id="SMGG01000006">
    <property type="protein sequence ID" value="TCK59360.1"/>
    <property type="molecule type" value="Genomic_DNA"/>
</dbReference>
<evidence type="ECO:0000313" key="3">
    <source>
        <dbReference type="Proteomes" id="UP000294614"/>
    </source>
</evidence>
<keyword evidence="3" id="KW-1185">Reference proteome</keyword>
<evidence type="ECO:0000259" key="1">
    <source>
        <dbReference type="Pfam" id="PF13466"/>
    </source>
</evidence>
<dbReference type="Proteomes" id="UP000294614">
    <property type="component" value="Unassembled WGS sequence"/>
</dbReference>
<dbReference type="SUPFAM" id="SSF52091">
    <property type="entry name" value="SpoIIaa-like"/>
    <property type="match status" value="1"/>
</dbReference>
<protein>
    <submittedName>
        <fullName evidence="2">STAS domain-containing protein</fullName>
    </submittedName>
</protein>
<organism evidence="2 3">
    <name type="scientific">Seleniivibrio woodruffii</name>
    <dbReference type="NCBI Taxonomy" id="1078050"/>
    <lineage>
        <taxon>Bacteria</taxon>
        <taxon>Pseudomonadati</taxon>
        <taxon>Deferribacterota</taxon>
        <taxon>Deferribacteres</taxon>
        <taxon>Deferribacterales</taxon>
        <taxon>Geovibrionaceae</taxon>
        <taxon>Seleniivibrio</taxon>
    </lineage>
</organism>
<name>A0A4R1K5X5_9BACT</name>